<keyword evidence="2" id="KW-1185">Reference proteome</keyword>
<name>A0A2W2G2Y7_9ACTN</name>
<reference evidence="1 2" key="1">
    <citation type="submission" date="2018-01" db="EMBL/GenBank/DDBJ databases">
        <title>Draft genome sequence of Jishengella sp. NA12.</title>
        <authorList>
            <person name="Sahin N."/>
            <person name="Ay H."/>
            <person name="Saygin H."/>
        </authorList>
    </citation>
    <scope>NUCLEOTIDE SEQUENCE [LARGE SCALE GENOMIC DNA]</scope>
    <source>
        <strain evidence="1 2">NA12</strain>
    </source>
</reference>
<dbReference type="AlphaFoldDB" id="A0A2W2G2Y7"/>
<organism evidence="1 2">
    <name type="scientific">Micromonospora craterilacus</name>
    <dbReference type="NCBI Taxonomy" id="1655439"/>
    <lineage>
        <taxon>Bacteria</taxon>
        <taxon>Bacillati</taxon>
        <taxon>Actinomycetota</taxon>
        <taxon>Actinomycetes</taxon>
        <taxon>Micromonosporales</taxon>
        <taxon>Micromonosporaceae</taxon>
        <taxon>Micromonospora</taxon>
    </lineage>
</organism>
<accession>A0A2W2G2Y7</accession>
<gene>
    <name evidence="1" type="ORF">C1I95_07955</name>
</gene>
<sequence length="651" mass="67980">MAVLICVALAATACTADGNDPKPTGGVDQAAIEAVAGRLADDPTEAAEQLVAEIHSADPARSAAATAELLRRAGHPIVSAKGPVVAMPDQVAMYDAPVYAELIPLLAAATRAGDRYTVDQFADLLHAVGLTAKKATFAQLTTVIGGWAKAPGDHPVFVSAAAGVRALSAHRQQVLFPGADPETAYLDPLQTVLLLGHATSRFAEVATDGQPQAAARPGLVDRLLGGGVAHAADDGPCKALSRRFGPAPDPVAKGVIDTAKGYLKDGLIKLLSEEAQDKVGRADELWGKSSAAASAILLLLGARIALTADKTSTHFKHKAGSRDEHVLLTASATFDLETALDKIDCYALAGVSVPKAGPLKDFTIRWSAIQPQAGTIQKGGTHLLKAVSADSVKWTRGVKTGDDGKATLELKPPVEDPDGEGEKLTGQATYFASLDKEGLPFELGDVYGLLSNPVGFGVGKNFDLLRDVLVKAGLPAQSITIEVTYHGSDIVLAQGAGEVNLILAKLPKVYVDLVSCAGVAGPFKGTAGYDGVRSGQLLQMAGEATGVHVPKGFAGRDNKISFTPNDRPGPQPFFIMKGEGGNQFLDGVIRFYPFLNTRAVVLADNRIGRPVGDVEIQLAGSTFPFSKLSWPVVRVTADPRCPEVRYTHDGT</sequence>
<dbReference type="Proteomes" id="UP000248924">
    <property type="component" value="Unassembled WGS sequence"/>
</dbReference>
<evidence type="ECO:0000313" key="2">
    <source>
        <dbReference type="Proteomes" id="UP000248924"/>
    </source>
</evidence>
<dbReference type="EMBL" id="POTY01000032">
    <property type="protein sequence ID" value="PZG21284.1"/>
    <property type="molecule type" value="Genomic_DNA"/>
</dbReference>
<protein>
    <submittedName>
        <fullName evidence="1">Uncharacterized protein</fullName>
    </submittedName>
</protein>
<evidence type="ECO:0000313" key="1">
    <source>
        <dbReference type="EMBL" id="PZG21284.1"/>
    </source>
</evidence>
<proteinExistence type="predicted"/>
<comment type="caution">
    <text evidence="1">The sequence shown here is derived from an EMBL/GenBank/DDBJ whole genome shotgun (WGS) entry which is preliminary data.</text>
</comment>